<organism evidence="1 2">
    <name type="scientific">Roseococcus pinisoli</name>
    <dbReference type="NCBI Taxonomy" id="2835040"/>
    <lineage>
        <taxon>Bacteria</taxon>
        <taxon>Pseudomonadati</taxon>
        <taxon>Pseudomonadota</taxon>
        <taxon>Alphaproteobacteria</taxon>
        <taxon>Acetobacterales</taxon>
        <taxon>Roseomonadaceae</taxon>
        <taxon>Roseococcus</taxon>
    </lineage>
</organism>
<protein>
    <submittedName>
        <fullName evidence="1">HAD hydrolase-like protein</fullName>
    </submittedName>
</protein>
<dbReference type="SUPFAM" id="SSF56784">
    <property type="entry name" value="HAD-like"/>
    <property type="match status" value="1"/>
</dbReference>
<comment type="caution">
    <text evidence="1">The sequence shown here is derived from an EMBL/GenBank/DDBJ whole genome shotgun (WGS) entry which is preliminary data.</text>
</comment>
<evidence type="ECO:0000313" key="1">
    <source>
        <dbReference type="EMBL" id="MBS7811643.1"/>
    </source>
</evidence>
<dbReference type="SFLD" id="SFLDG01129">
    <property type="entry name" value="C1.5:_HAD__Beta-PGM__Phosphata"/>
    <property type="match status" value="1"/>
</dbReference>
<reference evidence="1 2" key="1">
    <citation type="submission" date="2021-05" db="EMBL/GenBank/DDBJ databases">
        <title>Roseococcus sp. XZZS9, whole genome shotgun sequencing project.</title>
        <authorList>
            <person name="Zhao G."/>
            <person name="Shen L."/>
        </authorList>
    </citation>
    <scope>NUCLEOTIDE SEQUENCE [LARGE SCALE GENOMIC DNA]</scope>
    <source>
        <strain evidence="1 2">XZZS9</strain>
    </source>
</reference>
<dbReference type="Gene3D" id="1.10.150.240">
    <property type="entry name" value="Putative phosphatase, domain 2"/>
    <property type="match status" value="1"/>
</dbReference>
<sequence>MPDLSAFRPSLVILDFDGTLADSAPWFAQELNQVARRFEFREVDEAEMERLRRMDTASILRFLGVARWKLPFIARHLRRRVAEDAALIPLFPGTPALLRRMAARAPLAVASSNSEANIRRILGESAMHVRHFEGGAALFGKARKLRRLIRQAGAEPGRTLCVGDELRDIEAARAVGARAVAVTWGYAARETLAAAQPDFLVDRMEDLLSEP</sequence>
<name>A0ABS5QE33_9PROT</name>
<accession>A0ABS5QE33</accession>
<keyword evidence="2" id="KW-1185">Reference proteome</keyword>
<dbReference type="EMBL" id="JAHCDA010000002">
    <property type="protein sequence ID" value="MBS7811643.1"/>
    <property type="molecule type" value="Genomic_DNA"/>
</dbReference>
<proteinExistence type="predicted"/>
<dbReference type="InterPro" id="IPR036412">
    <property type="entry name" value="HAD-like_sf"/>
</dbReference>
<gene>
    <name evidence="1" type="ORF">KHU32_11910</name>
</gene>
<dbReference type="InterPro" id="IPR023214">
    <property type="entry name" value="HAD_sf"/>
</dbReference>
<dbReference type="InterPro" id="IPR023198">
    <property type="entry name" value="PGP-like_dom2"/>
</dbReference>
<dbReference type="Gene3D" id="3.40.50.1000">
    <property type="entry name" value="HAD superfamily/HAD-like"/>
    <property type="match status" value="1"/>
</dbReference>
<evidence type="ECO:0000313" key="2">
    <source>
        <dbReference type="Proteomes" id="UP000766336"/>
    </source>
</evidence>
<dbReference type="Proteomes" id="UP000766336">
    <property type="component" value="Unassembled WGS sequence"/>
</dbReference>
<dbReference type="SFLD" id="SFLDS00003">
    <property type="entry name" value="Haloacid_Dehalogenase"/>
    <property type="match status" value="1"/>
</dbReference>
<dbReference type="PANTHER" id="PTHR43434">
    <property type="entry name" value="PHOSPHOGLYCOLATE PHOSPHATASE"/>
    <property type="match status" value="1"/>
</dbReference>
<dbReference type="InterPro" id="IPR050155">
    <property type="entry name" value="HAD-like_hydrolase_sf"/>
</dbReference>
<dbReference type="Pfam" id="PF13419">
    <property type="entry name" value="HAD_2"/>
    <property type="match status" value="1"/>
</dbReference>
<dbReference type="PANTHER" id="PTHR43434:SF13">
    <property type="entry name" value="PHOSPHOGLYCOLATE PHOSPHATASE"/>
    <property type="match status" value="1"/>
</dbReference>
<dbReference type="InterPro" id="IPR041492">
    <property type="entry name" value="HAD_2"/>
</dbReference>
<dbReference type="RefSeq" id="WP_213670305.1">
    <property type="nucleotide sequence ID" value="NZ_JAHCDA010000002.1"/>
</dbReference>